<gene>
    <name evidence="2" type="ORF">Y1Q_0007597</name>
</gene>
<comment type="caution">
    <text evidence="2">The sequence shown here is derived from an EMBL/GenBank/DDBJ whole genome shotgun (WGS) entry which is preliminary data.</text>
</comment>
<accession>A0A151LY33</accession>
<proteinExistence type="predicted"/>
<keyword evidence="3" id="KW-1185">Reference proteome</keyword>
<protein>
    <submittedName>
        <fullName evidence="2">Uncharacterized protein</fullName>
    </submittedName>
</protein>
<dbReference type="AlphaFoldDB" id="A0A151LY33"/>
<sequence length="99" mass="10825">MFGGGGSQRGSCWVGRVTLRGSRRELLKLQGNFWRWNVTPPVQSPQHDSVGKTLFSQLMLGVRSDVSLTPETFLLGPGNTQHGRAVEWHRGADPALGTP</sequence>
<evidence type="ECO:0000313" key="2">
    <source>
        <dbReference type="EMBL" id="KYO17161.1"/>
    </source>
</evidence>
<evidence type="ECO:0000256" key="1">
    <source>
        <dbReference type="SAM" id="MobiDB-lite"/>
    </source>
</evidence>
<evidence type="ECO:0000313" key="3">
    <source>
        <dbReference type="Proteomes" id="UP000050525"/>
    </source>
</evidence>
<dbReference type="EMBL" id="AKHW03007081">
    <property type="protein sequence ID" value="KYO17161.1"/>
    <property type="molecule type" value="Genomic_DNA"/>
</dbReference>
<name>A0A151LY33_ALLMI</name>
<dbReference type="Proteomes" id="UP000050525">
    <property type="component" value="Unassembled WGS sequence"/>
</dbReference>
<feature type="region of interest" description="Disordered" evidence="1">
    <location>
        <begin position="79"/>
        <end position="99"/>
    </location>
</feature>
<organism evidence="2 3">
    <name type="scientific">Alligator mississippiensis</name>
    <name type="common">American alligator</name>
    <dbReference type="NCBI Taxonomy" id="8496"/>
    <lineage>
        <taxon>Eukaryota</taxon>
        <taxon>Metazoa</taxon>
        <taxon>Chordata</taxon>
        <taxon>Craniata</taxon>
        <taxon>Vertebrata</taxon>
        <taxon>Euteleostomi</taxon>
        <taxon>Archelosauria</taxon>
        <taxon>Archosauria</taxon>
        <taxon>Crocodylia</taxon>
        <taxon>Alligatoridae</taxon>
        <taxon>Alligatorinae</taxon>
        <taxon>Alligator</taxon>
    </lineage>
</organism>
<reference evidence="2 3" key="1">
    <citation type="journal article" date="2012" name="Genome Biol.">
        <title>Sequencing three crocodilian genomes to illuminate the evolution of archosaurs and amniotes.</title>
        <authorList>
            <person name="St John J.A."/>
            <person name="Braun E.L."/>
            <person name="Isberg S.R."/>
            <person name="Miles L.G."/>
            <person name="Chong A.Y."/>
            <person name="Gongora J."/>
            <person name="Dalzell P."/>
            <person name="Moran C."/>
            <person name="Bed'hom B."/>
            <person name="Abzhanov A."/>
            <person name="Burgess S.C."/>
            <person name="Cooksey A.M."/>
            <person name="Castoe T.A."/>
            <person name="Crawford N.G."/>
            <person name="Densmore L.D."/>
            <person name="Drew J.C."/>
            <person name="Edwards S.V."/>
            <person name="Faircloth B.C."/>
            <person name="Fujita M.K."/>
            <person name="Greenwold M.J."/>
            <person name="Hoffmann F.G."/>
            <person name="Howard J.M."/>
            <person name="Iguchi T."/>
            <person name="Janes D.E."/>
            <person name="Khan S.Y."/>
            <person name="Kohno S."/>
            <person name="de Koning A.J."/>
            <person name="Lance S.L."/>
            <person name="McCarthy F.M."/>
            <person name="McCormack J.E."/>
            <person name="Merchant M.E."/>
            <person name="Peterson D.G."/>
            <person name="Pollock D.D."/>
            <person name="Pourmand N."/>
            <person name="Raney B.J."/>
            <person name="Roessler K.A."/>
            <person name="Sanford J.R."/>
            <person name="Sawyer R.H."/>
            <person name="Schmidt C.J."/>
            <person name="Triplett E.W."/>
            <person name="Tuberville T.D."/>
            <person name="Venegas-Anaya M."/>
            <person name="Howard J.T."/>
            <person name="Jarvis E.D."/>
            <person name="Guillette L.J.Jr."/>
            <person name="Glenn T.C."/>
            <person name="Green R.E."/>
            <person name="Ray D.A."/>
        </authorList>
    </citation>
    <scope>NUCLEOTIDE SEQUENCE [LARGE SCALE GENOMIC DNA]</scope>
    <source>
        <strain evidence="2">KSC_2009_1</strain>
    </source>
</reference>